<comment type="caution">
    <text evidence="2">The sequence shown here is derived from an EMBL/GenBank/DDBJ whole genome shotgun (WGS) entry which is preliminary data.</text>
</comment>
<keyword evidence="3" id="KW-1185">Reference proteome</keyword>
<gene>
    <name evidence="2" type="ORF">ACFQSB_19810</name>
</gene>
<protein>
    <recommendedName>
        <fullName evidence="4">EcsC family protein</fullName>
    </recommendedName>
</protein>
<name>A0ABW2P4A2_9ACTN</name>
<accession>A0ABW2P4A2</accession>
<evidence type="ECO:0000313" key="2">
    <source>
        <dbReference type="EMBL" id="MFC7384467.1"/>
    </source>
</evidence>
<proteinExistence type="predicted"/>
<evidence type="ECO:0000256" key="1">
    <source>
        <dbReference type="SAM" id="Phobius"/>
    </source>
</evidence>
<keyword evidence="1" id="KW-0812">Transmembrane</keyword>
<dbReference type="RefSeq" id="WP_380828236.1">
    <property type="nucleotide sequence ID" value="NZ_JBHTCG010000012.1"/>
</dbReference>
<evidence type="ECO:0000313" key="3">
    <source>
        <dbReference type="Proteomes" id="UP001596496"/>
    </source>
</evidence>
<reference evidence="3" key="1">
    <citation type="journal article" date="2019" name="Int. J. Syst. Evol. Microbiol.">
        <title>The Global Catalogue of Microorganisms (GCM) 10K type strain sequencing project: providing services to taxonomists for standard genome sequencing and annotation.</title>
        <authorList>
            <consortium name="The Broad Institute Genomics Platform"/>
            <consortium name="The Broad Institute Genome Sequencing Center for Infectious Disease"/>
            <person name="Wu L."/>
            <person name="Ma J."/>
        </authorList>
    </citation>
    <scope>NUCLEOTIDE SEQUENCE [LARGE SCALE GENOMIC DNA]</scope>
    <source>
        <strain evidence="3">CECT 7649</strain>
    </source>
</reference>
<keyword evidence="1" id="KW-0472">Membrane</keyword>
<evidence type="ECO:0008006" key="4">
    <source>
        <dbReference type="Google" id="ProtNLM"/>
    </source>
</evidence>
<dbReference type="EMBL" id="JBHTCG010000012">
    <property type="protein sequence ID" value="MFC7384467.1"/>
    <property type="molecule type" value="Genomic_DNA"/>
</dbReference>
<feature type="transmembrane region" description="Helical" evidence="1">
    <location>
        <begin position="241"/>
        <end position="259"/>
    </location>
</feature>
<dbReference type="Proteomes" id="UP001596496">
    <property type="component" value="Unassembled WGS sequence"/>
</dbReference>
<keyword evidence="1" id="KW-1133">Transmembrane helix</keyword>
<organism evidence="2 3">
    <name type="scientific">Sphaerisporangium rhizosphaerae</name>
    <dbReference type="NCBI Taxonomy" id="2269375"/>
    <lineage>
        <taxon>Bacteria</taxon>
        <taxon>Bacillati</taxon>
        <taxon>Actinomycetota</taxon>
        <taxon>Actinomycetes</taxon>
        <taxon>Streptosporangiales</taxon>
        <taxon>Streptosporangiaceae</taxon>
        <taxon>Sphaerisporangium</taxon>
    </lineage>
</organism>
<sequence>MDAFPGVLSELTPRPADYPEAAGDFRTRFDRHASEAVTTAALLRDGHGQAGADMRTAGLRYGQAEEATTGMVAATGEHSTGRPGAVLGGLGVQASAILASVAGARRAARLGRNPAMPAAGGGGSALLTMAATLIVIANARDPETWEQRGLAAARLGTDVTEHADGVHGAVRASHEHLRGEAGDAFRSLMLSDVVAPTRTLSEAVGEMSTAALAAGDAQRRFNEQIVRGAPLAMLASAPAGYLLPPAQVTVAALWLIYVINCRKRLREDLEAAGGHLGRTGALSEVAERLGRDRPAPGRPPTVTI</sequence>